<feature type="region of interest" description="Disordered" evidence="3">
    <location>
        <begin position="36"/>
        <end position="86"/>
    </location>
</feature>
<keyword evidence="2 5" id="KW-0378">Hydrolase</keyword>
<dbReference type="SUPFAM" id="SSF53474">
    <property type="entry name" value="alpha/beta-Hydrolases"/>
    <property type="match status" value="1"/>
</dbReference>
<gene>
    <name evidence="5" type="ORF">FK530_02795</name>
</gene>
<comment type="similarity">
    <text evidence="1">Belongs to the 'GDXG' lipolytic enzyme family.</text>
</comment>
<evidence type="ECO:0000256" key="3">
    <source>
        <dbReference type="SAM" id="MobiDB-lite"/>
    </source>
</evidence>
<evidence type="ECO:0000256" key="1">
    <source>
        <dbReference type="ARBA" id="ARBA00010515"/>
    </source>
</evidence>
<dbReference type="AlphaFoldDB" id="A0A5C5S6S5"/>
<dbReference type="Pfam" id="PF20434">
    <property type="entry name" value="BD-FAE"/>
    <property type="match status" value="1"/>
</dbReference>
<dbReference type="Proteomes" id="UP000319375">
    <property type="component" value="Unassembled WGS sequence"/>
</dbReference>
<dbReference type="InterPro" id="IPR049492">
    <property type="entry name" value="BD-FAE-like_dom"/>
</dbReference>
<accession>A0A5C5S6S5</accession>
<dbReference type="EMBL" id="VIGX01000001">
    <property type="protein sequence ID" value="TWS30804.1"/>
    <property type="molecule type" value="Genomic_DNA"/>
</dbReference>
<evidence type="ECO:0000256" key="2">
    <source>
        <dbReference type="ARBA" id="ARBA00022801"/>
    </source>
</evidence>
<dbReference type="InterPro" id="IPR002168">
    <property type="entry name" value="Lipase_GDXG_HIS_AS"/>
</dbReference>
<dbReference type="Gene3D" id="3.40.50.1820">
    <property type="entry name" value="alpha/beta hydrolase"/>
    <property type="match status" value="1"/>
</dbReference>
<dbReference type="InterPro" id="IPR029058">
    <property type="entry name" value="AB_hydrolase_fold"/>
</dbReference>
<evidence type="ECO:0000313" key="5">
    <source>
        <dbReference type="EMBL" id="TWS30804.1"/>
    </source>
</evidence>
<proteinExistence type="inferred from homology"/>
<reference evidence="5 6" key="1">
    <citation type="submission" date="2019-06" db="EMBL/GenBank/DDBJ databases">
        <title>Tsukamurella conjunctivitidis sp. nov., Tsukamurella assacharolytica sp. nov. and Tsukamurella sputae sp. nov. isolated from patients with conjunctivitis, bacteraemia (lymphoma) and respiratory infection (sputum) in Hong Kong.</title>
        <authorList>
            <person name="Teng J.L.L."/>
            <person name="Lee H.H."/>
            <person name="Fong J.Y.H."/>
            <person name="Fok K.M.N."/>
            <person name="Lau S.K.P."/>
            <person name="Woo P.C.Y."/>
        </authorList>
    </citation>
    <scope>NUCLEOTIDE SEQUENCE [LARGE SCALE GENOMIC DNA]</scope>
    <source>
        <strain evidence="5 6">HKU72</strain>
    </source>
</reference>
<name>A0A5C5S6S5_9ACTN</name>
<dbReference type="GO" id="GO:0016787">
    <property type="term" value="F:hydrolase activity"/>
    <property type="evidence" value="ECO:0007669"/>
    <property type="project" value="UniProtKB-KW"/>
</dbReference>
<dbReference type="InterPro" id="IPR050300">
    <property type="entry name" value="GDXG_lipolytic_enzyme"/>
</dbReference>
<organism evidence="5 6">
    <name type="scientific">Tsukamurella conjunctivitidis</name>
    <dbReference type="NCBI Taxonomy" id="2592068"/>
    <lineage>
        <taxon>Bacteria</taxon>
        <taxon>Bacillati</taxon>
        <taxon>Actinomycetota</taxon>
        <taxon>Actinomycetes</taxon>
        <taxon>Mycobacteriales</taxon>
        <taxon>Tsukamurellaceae</taxon>
        <taxon>Tsukamurella</taxon>
    </lineage>
</organism>
<keyword evidence="6" id="KW-1185">Reference proteome</keyword>
<evidence type="ECO:0000313" key="6">
    <source>
        <dbReference type="Proteomes" id="UP000319375"/>
    </source>
</evidence>
<feature type="domain" description="BD-FAE-like" evidence="4">
    <location>
        <begin position="171"/>
        <end position="372"/>
    </location>
</feature>
<sequence length="427" mass="44948">MCQIAPVHAVGRVALALMLRRVFRWLPRGVPGRYRRRNRPCPLSQGTAPPDKATRPVCTARAASSNRTGRSRRCDSRHTRPGARSGRICDMTERSVAPRPGALLLAVLLCAGVLLSAGCAAGPTGGAAALSSSAASKSRAVPRPVAAVRDDAIRYLYPAPKADPRQNYGNLYLPRGAHAPRSLPVVVLIHGGGWKNRSSAGYMADVARALQSAGLAVWNIEYRRVGSGGGWPTTFTDVGYAVDFVPTLAESAPALDPTNVILVGHSAGGQLAAWAATRRTLPAGSPGVTWPAGGGPTVTPRAFVSMAGVLDMRTSSRLNDHVRKALGGMPDQVPQRYALANPVQRIDPLMPSVAIHGSEDSIVPAGESVDFVAAARALGAPSLLVELDGANHGTPVNVRSPYWPRIRETIVKLAREGFDALAATPPR</sequence>
<protein>
    <submittedName>
        <fullName evidence="5">Alpha/beta fold hydrolase</fullName>
    </submittedName>
</protein>
<dbReference type="PANTHER" id="PTHR48081">
    <property type="entry name" value="AB HYDROLASE SUPERFAMILY PROTEIN C4A8.06C"/>
    <property type="match status" value="1"/>
</dbReference>
<evidence type="ECO:0000259" key="4">
    <source>
        <dbReference type="Pfam" id="PF20434"/>
    </source>
</evidence>
<comment type="caution">
    <text evidence="5">The sequence shown here is derived from an EMBL/GenBank/DDBJ whole genome shotgun (WGS) entry which is preliminary data.</text>
</comment>
<dbReference type="PROSITE" id="PS01173">
    <property type="entry name" value="LIPASE_GDXG_HIS"/>
    <property type="match status" value="1"/>
</dbReference>